<evidence type="ECO:0000313" key="1">
    <source>
        <dbReference type="EMBL" id="CAH2328577.1"/>
    </source>
</evidence>
<dbReference type="Proteomes" id="UP001295444">
    <property type="component" value="Chromosome 13"/>
</dbReference>
<dbReference type="AlphaFoldDB" id="A0AAD1TR27"/>
<gene>
    <name evidence="1" type="ORF">PECUL_23A054975</name>
</gene>
<sequence length="121" mass="13389">MLLDLIPGPYLTLIGRECQYEAFPNTPVGVPGKPVGVMFGPLTAHLLHHVVLSCNHIRKATAVLHVSPDRKISLSSGGHDVFSQISRFASEMSLRVKTRLQSTIYKVQRLCLPTWDSLKTP</sequence>
<name>A0AAD1TR27_PELCU</name>
<evidence type="ECO:0000313" key="2">
    <source>
        <dbReference type="Proteomes" id="UP001295444"/>
    </source>
</evidence>
<reference evidence="1" key="1">
    <citation type="submission" date="2022-03" db="EMBL/GenBank/DDBJ databases">
        <authorList>
            <person name="Alioto T."/>
            <person name="Alioto T."/>
            <person name="Gomez Garrido J."/>
        </authorList>
    </citation>
    <scope>NUCLEOTIDE SEQUENCE</scope>
</reference>
<keyword evidence="2" id="KW-1185">Reference proteome</keyword>
<proteinExistence type="predicted"/>
<protein>
    <submittedName>
        <fullName evidence="1">Uncharacterized protein</fullName>
    </submittedName>
</protein>
<accession>A0AAD1TR27</accession>
<organism evidence="1 2">
    <name type="scientific">Pelobates cultripes</name>
    <name type="common">Western spadefoot toad</name>
    <dbReference type="NCBI Taxonomy" id="61616"/>
    <lineage>
        <taxon>Eukaryota</taxon>
        <taxon>Metazoa</taxon>
        <taxon>Chordata</taxon>
        <taxon>Craniata</taxon>
        <taxon>Vertebrata</taxon>
        <taxon>Euteleostomi</taxon>
        <taxon>Amphibia</taxon>
        <taxon>Batrachia</taxon>
        <taxon>Anura</taxon>
        <taxon>Pelobatoidea</taxon>
        <taxon>Pelobatidae</taxon>
        <taxon>Pelobates</taxon>
    </lineage>
</organism>
<dbReference type="EMBL" id="OW240924">
    <property type="protein sequence ID" value="CAH2328577.1"/>
    <property type="molecule type" value="Genomic_DNA"/>
</dbReference>